<protein>
    <submittedName>
        <fullName evidence="7">Iron complex transport system substrate-binding protein</fullName>
    </submittedName>
</protein>
<dbReference type="PANTHER" id="PTHR30532">
    <property type="entry name" value="IRON III DICITRATE-BINDING PERIPLASMIC PROTEIN"/>
    <property type="match status" value="1"/>
</dbReference>
<organism evidence="7 8">
    <name type="scientific">Evansella caseinilytica</name>
    <dbReference type="NCBI Taxonomy" id="1503961"/>
    <lineage>
        <taxon>Bacteria</taxon>
        <taxon>Bacillati</taxon>
        <taxon>Bacillota</taxon>
        <taxon>Bacilli</taxon>
        <taxon>Bacillales</taxon>
        <taxon>Bacillaceae</taxon>
        <taxon>Evansella</taxon>
    </lineage>
</organism>
<dbReference type="Proteomes" id="UP000198935">
    <property type="component" value="Unassembled WGS sequence"/>
</dbReference>
<comment type="subcellular location">
    <subcellularLocation>
        <location evidence="1">Cell membrane</location>
        <topology evidence="1">Lipid-anchor</topology>
    </subcellularLocation>
</comment>
<dbReference type="PANTHER" id="PTHR30532:SF1">
    <property type="entry name" value="IRON(3+)-HYDROXAMATE-BINDING PROTEIN FHUD"/>
    <property type="match status" value="1"/>
</dbReference>
<evidence type="ECO:0000256" key="4">
    <source>
        <dbReference type="ARBA" id="ARBA00022729"/>
    </source>
</evidence>
<feature type="region of interest" description="Disordered" evidence="5">
    <location>
        <begin position="28"/>
        <end position="48"/>
    </location>
</feature>
<evidence type="ECO:0000256" key="3">
    <source>
        <dbReference type="ARBA" id="ARBA00022448"/>
    </source>
</evidence>
<sequence length="325" mass="35912">MRKWHLQLIGTMLLIILLAGCGGTGEGSKTERNSDAVGENASTSVEDAGDAFPKTISHAKGEAVIESRPETVAVLYFPYAEHLFAIDEASLVGGVVGLTSMQNFPVYDPFLADGEIVDLGNEANLEKIVALNPDVIIASEMDENIYDQLEKIAETIVIPMSENWQETIVQVAAVVGEEDGAQQYIERFNEQLGDIAAVMEQTGEKGKAALFMMTWGKGFNYYSGIRMKNYYEEIGFEKYDQLEDYGEISLEGVSELNPDYIFLGEDFTESAELKLQELEENSVWNQLTAVKDGNVFIVDTEMMGPLAMGQSKGLEIIEHILMETE</sequence>
<evidence type="ECO:0000256" key="1">
    <source>
        <dbReference type="ARBA" id="ARBA00004193"/>
    </source>
</evidence>
<evidence type="ECO:0000313" key="7">
    <source>
        <dbReference type="EMBL" id="SDZ42003.1"/>
    </source>
</evidence>
<keyword evidence="3" id="KW-0813">Transport</keyword>
<dbReference type="PROSITE" id="PS50983">
    <property type="entry name" value="FE_B12_PBP"/>
    <property type="match status" value="1"/>
</dbReference>
<keyword evidence="4" id="KW-0732">Signal</keyword>
<evidence type="ECO:0000259" key="6">
    <source>
        <dbReference type="PROSITE" id="PS50983"/>
    </source>
</evidence>
<dbReference type="STRING" id="1503961.SAMN05421736_11274"/>
<gene>
    <name evidence="7" type="ORF">SAMN05421736_11274</name>
</gene>
<feature type="domain" description="Fe/B12 periplasmic-binding" evidence="6">
    <location>
        <begin position="71"/>
        <end position="325"/>
    </location>
</feature>
<proteinExistence type="inferred from homology"/>
<dbReference type="SUPFAM" id="SSF53807">
    <property type="entry name" value="Helical backbone' metal receptor"/>
    <property type="match status" value="1"/>
</dbReference>
<dbReference type="Pfam" id="PF01497">
    <property type="entry name" value="Peripla_BP_2"/>
    <property type="match status" value="1"/>
</dbReference>
<keyword evidence="8" id="KW-1185">Reference proteome</keyword>
<comment type="similarity">
    <text evidence="2">Belongs to the bacterial solute-binding protein 8 family.</text>
</comment>
<dbReference type="Gene3D" id="3.40.50.1980">
    <property type="entry name" value="Nitrogenase molybdenum iron protein domain"/>
    <property type="match status" value="2"/>
</dbReference>
<dbReference type="EMBL" id="FNPI01000012">
    <property type="protein sequence ID" value="SDZ42003.1"/>
    <property type="molecule type" value="Genomic_DNA"/>
</dbReference>
<reference evidence="8" key="1">
    <citation type="submission" date="2016-10" db="EMBL/GenBank/DDBJ databases">
        <authorList>
            <person name="Varghese N."/>
            <person name="Submissions S."/>
        </authorList>
    </citation>
    <scope>NUCLEOTIDE SEQUENCE [LARGE SCALE GENOMIC DNA]</scope>
    <source>
        <strain evidence="8">SP</strain>
    </source>
</reference>
<dbReference type="GO" id="GO:1901678">
    <property type="term" value="P:iron coordination entity transport"/>
    <property type="evidence" value="ECO:0007669"/>
    <property type="project" value="UniProtKB-ARBA"/>
</dbReference>
<evidence type="ECO:0000256" key="2">
    <source>
        <dbReference type="ARBA" id="ARBA00008814"/>
    </source>
</evidence>
<dbReference type="InterPro" id="IPR002491">
    <property type="entry name" value="ABC_transptr_periplasmic_BD"/>
</dbReference>
<dbReference type="GO" id="GO:0030288">
    <property type="term" value="C:outer membrane-bounded periplasmic space"/>
    <property type="evidence" value="ECO:0007669"/>
    <property type="project" value="TreeGrafter"/>
</dbReference>
<dbReference type="PROSITE" id="PS51257">
    <property type="entry name" value="PROKAR_LIPOPROTEIN"/>
    <property type="match status" value="1"/>
</dbReference>
<evidence type="ECO:0000313" key="8">
    <source>
        <dbReference type="Proteomes" id="UP000198935"/>
    </source>
</evidence>
<dbReference type="GO" id="GO:0005886">
    <property type="term" value="C:plasma membrane"/>
    <property type="evidence" value="ECO:0007669"/>
    <property type="project" value="UniProtKB-SubCell"/>
</dbReference>
<name>A0A1H3SV65_9BACI</name>
<accession>A0A1H3SV65</accession>
<dbReference type="AlphaFoldDB" id="A0A1H3SV65"/>
<evidence type="ECO:0000256" key="5">
    <source>
        <dbReference type="SAM" id="MobiDB-lite"/>
    </source>
</evidence>
<dbReference type="InterPro" id="IPR051313">
    <property type="entry name" value="Bact_iron-sidero_bind"/>
</dbReference>